<name>A0A506YAD6_9MICO</name>
<dbReference type="Pfam" id="PF00903">
    <property type="entry name" value="Glyoxalase"/>
    <property type="match status" value="1"/>
</dbReference>
<gene>
    <name evidence="2" type="ORF">FJ657_05650</name>
</gene>
<protein>
    <submittedName>
        <fullName evidence="2">Glyoxalase</fullName>
    </submittedName>
</protein>
<dbReference type="SUPFAM" id="SSF54593">
    <property type="entry name" value="Glyoxalase/Bleomycin resistance protein/Dihydroxybiphenyl dioxygenase"/>
    <property type="match status" value="1"/>
</dbReference>
<comment type="caution">
    <text evidence="2">The sequence shown here is derived from an EMBL/GenBank/DDBJ whole genome shotgun (WGS) entry which is preliminary data.</text>
</comment>
<proteinExistence type="predicted"/>
<sequence>MQIQFIAGYGPIGPDPAATRRFWGDVIGLELDEIAPDYFHARDLDGAKVFGLWPLSQAAEATFGTAEWPADVAVPQSWVEFELESPEAVAAGAAELAEKGQRILVGPKVEPWGQSTARLLSPEGILVGLSYLPSFHES</sequence>
<dbReference type="Gene3D" id="3.10.180.10">
    <property type="entry name" value="2,3-Dihydroxybiphenyl 1,2-Dioxygenase, domain 1"/>
    <property type="match status" value="1"/>
</dbReference>
<evidence type="ECO:0000259" key="1">
    <source>
        <dbReference type="Pfam" id="PF00903"/>
    </source>
</evidence>
<dbReference type="AlphaFoldDB" id="A0A506YAD6"/>
<dbReference type="InterPro" id="IPR029068">
    <property type="entry name" value="Glyas_Bleomycin-R_OHBP_Dase"/>
</dbReference>
<feature type="domain" description="Glyoxalase/fosfomycin resistance/dioxygenase" evidence="1">
    <location>
        <begin position="14"/>
        <end position="127"/>
    </location>
</feature>
<evidence type="ECO:0000313" key="2">
    <source>
        <dbReference type="EMBL" id="TPW78108.1"/>
    </source>
</evidence>
<dbReference type="InterPro" id="IPR004360">
    <property type="entry name" value="Glyas_Fos-R_dOase_dom"/>
</dbReference>
<organism evidence="2 3">
    <name type="scientific">Schumannella soli</name>
    <dbReference type="NCBI Taxonomy" id="2590779"/>
    <lineage>
        <taxon>Bacteria</taxon>
        <taxon>Bacillati</taxon>
        <taxon>Actinomycetota</taxon>
        <taxon>Actinomycetes</taxon>
        <taxon>Micrococcales</taxon>
        <taxon>Microbacteriaceae</taxon>
        <taxon>Schumannella</taxon>
    </lineage>
</organism>
<evidence type="ECO:0000313" key="3">
    <source>
        <dbReference type="Proteomes" id="UP000316252"/>
    </source>
</evidence>
<dbReference type="OrthoDB" id="8116053at2"/>
<dbReference type="EMBL" id="VHQG01000001">
    <property type="protein sequence ID" value="TPW78108.1"/>
    <property type="molecule type" value="Genomic_DNA"/>
</dbReference>
<accession>A0A506YAD6</accession>
<dbReference type="RefSeq" id="WP_141162632.1">
    <property type="nucleotide sequence ID" value="NZ_VHQG01000001.1"/>
</dbReference>
<keyword evidence="3" id="KW-1185">Reference proteome</keyword>
<reference evidence="2 3" key="1">
    <citation type="submission" date="2019-06" db="EMBL/GenBank/DDBJ databases">
        <authorList>
            <person name="Li F."/>
        </authorList>
    </citation>
    <scope>NUCLEOTIDE SEQUENCE [LARGE SCALE GENOMIC DNA]</scope>
    <source>
        <strain evidence="2 3">10F1D-1</strain>
    </source>
</reference>
<dbReference type="Proteomes" id="UP000316252">
    <property type="component" value="Unassembled WGS sequence"/>
</dbReference>